<proteinExistence type="predicted"/>
<evidence type="ECO:0000256" key="1">
    <source>
        <dbReference type="SAM" id="Phobius"/>
    </source>
</evidence>
<dbReference type="Proteomes" id="UP001487740">
    <property type="component" value="Unassembled WGS sequence"/>
</dbReference>
<comment type="caution">
    <text evidence="2">The sequence shown here is derived from an EMBL/GenBank/DDBJ whole genome shotgun (WGS) entry which is preliminary data.</text>
</comment>
<feature type="transmembrane region" description="Helical" evidence="1">
    <location>
        <begin position="21"/>
        <end position="43"/>
    </location>
</feature>
<keyword evidence="1" id="KW-1133">Transmembrane helix</keyword>
<gene>
    <name evidence="2" type="ORF">O3P69_012427</name>
</gene>
<dbReference type="EMBL" id="JARAKH010001586">
    <property type="protein sequence ID" value="KAK8372764.1"/>
    <property type="molecule type" value="Genomic_DNA"/>
</dbReference>
<name>A0AAW0SCP6_SCYPA</name>
<dbReference type="InterPro" id="IPR001614">
    <property type="entry name" value="Myelin_PLP"/>
</dbReference>
<keyword evidence="3" id="KW-1185">Reference proteome</keyword>
<dbReference type="AlphaFoldDB" id="A0AAW0SCP6"/>
<evidence type="ECO:0000313" key="2">
    <source>
        <dbReference type="EMBL" id="KAK8372764.1"/>
    </source>
</evidence>
<dbReference type="GO" id="GO:0016020">
    <property type="term" value="C:membrane"/>
    <property type="evidence" value="ECO:0007669"/>
    <property type="project" value="InterPro"/>
</dbReference>
<organism evidence="2 3">
    <name type="scientific">Scylla paramamosain</name>
    <name type="common">Mud crab</name>
    <dbReference type="NCBI Taxonomy" id="85552"/>
    <lineage>
        <taxon>Eukaryota</taxon>
        <taxon>Metazoa</taxon>
        <taxon>Ecdysozoa</taxon>
        <taxon>Arthropoda</taxon>
        <taxon>Crustacea</taxon>
        <taxon>Multicrustacea</taxon>
        <taxon>Malacostraca</taxon>
        <taxon>Eumalacostraca</taxon>
        <taxon>Eucarida</taxon>
        <taxon>Decapoda</taxon>
        <taxon>Pleocyemata</taxon>
        <taxon>Brachyura</taxon>
        <taxon>Eubrachyura</taxon>
        <taxon>Portunoidea</taxon>
        <taxon>Portunidae</taxon>
        <taxon>Portuninae</taxon>
        <taxon>Scylla</taxon>
    </lineage>
</organism>
<evidence type="ECO:0000313" key="3">
    <source>
        <dbReference type="Proteomes" id="UP001487740"/>
    </source>
</evidence>
<keyword evidence="1" id="KW-0472">Membrane</keyword>
<dbReference type="Pfam" id="PF01275">
    <property type="entry name" value="Myelin_PLP"/>
    <property type="match status" value="1"/>
</dbReference>
<reference evidence="2 3" key="1">
    <citation type="submission" date="2023-03" db="EMBL/GenBank/DDBJ databases">
        <title>High-quality genome of Scylla paramamosain provides insights in environmental adaptation.</title>
        <authorList>
            <person name="Zhang L."/>
        </authorList>
    </citation>
    <scope>NUCLEOTIDE SEQUENCE [LARGE SCALE GENOMIC DNA]</scope>
    <source>
        <strain evidence="2">LZ_2023a</strain>
        <tissue evidence="2">Muscle</tissue>
    </source>
</reference>
<accession>A0AAW0SCP6</accession>
<protein>
    <submittedName>
        <fullName evidence="2">Uncharacterized protein</fullName>
    </submittedName>
</protein>
<sequence>MPACLSATGQRKCRDWPGRELYATLIVGAVCCVGVGVFCGTVHRGTTLSLCLFGEVFNLHINLAEEMRRLFVMAGEVA</sequence>
<keyword evidence="1" id="KW-0812">Transmembrane</keyword>